<reference evidence="1" key="1">
    <citation type="submission" date="2013-08" db="EMBL/GenBank/DDBJ databases">
        <authorList>
            <person name="Mendez C."/>
            <person name="Richter M."/>
            <person name="Ferrer M."/>
            <person name="Sanchez J."/>
        </authorList>
    </citation>
    <scope>NUCLEOTIDE SEQUENCE</scope>
</reference>
<organism evidence="1">
    <name type="scientific">mine drainage metagenome</name>
    <dbReference type="NCBI Taxonomy" id="410659"/>
    <lineage>
        <taxon>unclassified sequences</taxon>
        <taxon>metagenomes</taxon>
        <taxon>ecological metagenomes</taxon>
    </lineage>
</organism>
<evidence type="ECO:0000313" key="1">
    <source>
        <dbReference type="EMBL" id="EQD30486.1"/>
    </source>
</evidence>
<reference evidence="1" key="2">
    <citation type="journal article" date="2014" name="ISME J.">
        <title>Microbial stratification in low pH oxic and suboxic macroscopic growths along an acid mine drainage.</title>
        <authorList>
            <person name="Mendez-Garcia C."/>
            <person name="Mesa V."/>
            <person name="Sprenger R.R."/>
            <person name="Richter M."/>
            <person name="Diez M.S."/>
            <person name="Solano J."/>
            <person name="Bargiela R."/>
            <person name="Golyshina O.V."/>
            <person name="Manteca A."/>
            <person name="Ramos J.L."/>
            <person name="Gallego J.R."/>
            <person name="Llorente I."/>
            <person name="Martins Dos Santos V.A."/>
            <person name="Jensen O.N."/>
            <person name="Pelaez A.I."/>
            <person name="Sanchez J."/>
            <person name="Ferrer M."/>
        </authorList>
    </citation>
    <scope>NUCLEOTIDE SEQUENCE</scope>
</reference>
<feature type="non-terminal residue" evidence="1">
    <location>
        <position position="1"/>
    </location>
</feature>
<sequence>PAVSLQLDDFAGELYSSDTDSTPIEDLVPDYGILEQIDYRYPVHDAYFTYASRGCVRKCHFCGVPKLEGAQRDAQPISQVVRGVEERYGPKKDLLLMDNNVVASVNYKNIIAEIRDLGFERGAKLQRPGMRLQVARRVDFNQGVDARILCKDKMYLQEMATIAIKPLRIAFDHIGARKPYETAIRFAYEVGLHDLSNYMLYNFHDSPEDLYERMRMNISLNEELGIRIFSFPMRY</sequence>
<comment type="caution">
    <text evidence="1">The sequence shown here is derived from an EMBL/GenBank/DDBJ whole genome shotgun (WGS) entry which is preliminary data.</text>
</comment>
<dbReference type="InterPro" id="IPR058240">
    <property type="entry name" value="rSAM_sf"/>
</dbReference>
<dbReference type="SUPFAM" id="SSF102114">
    <property type="entry name" value="Radical SAM enzymes"/>
    <property type="match status" value="1"/>
</dbReference>
<proteinExistence type="predicted"/>
<dbReference type="EMBL" id="AUZX01015016">
    <property type="protein sequence ID" value="EQD30486.1"/>
    <property type="molecule type" value="Genomic_DNA"/>
</dbReference>
<name>T0Y5U4_9ZZZZ</name>
<evidence type="ECO:0008006" key="2">
    <source>
        <dbReference type="Google" id="ProtNLM"/>
    </source>
</evidence>
<feature type="non-terminal residue" evidence="1">
    <location>
        <position position="235"/>
    </location>
</feature>
<dbReference type="AlphaFoldDB" id="T0Y5U4"/>
<gene>
    <name evidence="1" type="ORF">B1A_20356</name>
</gene>
<accession>T0Y5U4</accession>
<protein>
    <recommendedName>
        <fullName evidence="2">Radical SAM domain-containing protein</fullName>
    </recommendedName>
</protein>